<dbReference type="GO" id="GO:0007062">
    <property type="term" value="P:sister chromatid cohesion"/>
    <property type="evidence" value="ECO:0007669"/>
    <property type="project" value="InterPro"/>
</dbReference>
<keyword evidence="5 6" id="KW-0238">DNA-binding</keyword>
<dbReference type="Proteomes" id="UP000050360">
    <property type="component" value="Unassembled WGS sequence"/>
</dbReference>
<feature type="coiled-coil region" evidence="6">
    <location>
        <begin position="673"/>
        <end position="714"/>
    </location>
</feature>
<evidence type="ECO:0000256" key="5">
    <source>
        <dbReference type="ARBA" id="ARBA00023125"/>
    </source>
</evidence>
<protein>
    <recommendedName>
        <fullName evidence="6">Chromosome partition protein Smc</fullName>
    </recommendedName>
</protein>
<feature type="coiled-coil region" evidence="6">
    <location>
        <begin position="979"/>
        <end position="1020"/>
    </location>
</feature>
<dbReference type="PIRSF" id="PIRSF005719">
    <property type="entry name" value="SMC"/>
    <property type="match status" value="1"/>
</dbReference>
<dbReference type="GO" id="GO:0007059">
    <property type="term" value="P:chromosome segregation"/>
    <property type="evidence" value="ECO:0007669"/>
    <property type="project" value="UniProtKB-UniRule"/>
</dbReference>
<keyword evidence="4 6" id="KW-0175">Coiled coil</keyword>
<comment type="similarity">
    <text evidence="6">Belongs to the SMC family.</text>
</comment>
<dbReference type="GO" id="GO:0005524">
    <property type="term" value="F:ATP binding"/>
    <property type="evidence" value="ECO:0007669"/>
    <property type="project" value="UniProtKB-UniRule"/>
</dbReference>
<feature type="domain" description="SMC hinge" evidence="7">
    <location>
        <begin position="528"/>
        <end position="642"/>
    </location>
</feature>
<evidence type="ECO:0000256" key="4">
    <source>
        <dbReference type="ARBA" id="ARBA00023054"/>
    </source>
</evidence>
<dbReference type="AlphaFoldDB" id="A0A0P8CIV0"/>
<evidence type="ECO:0000256" key="3">
    <source>
        <dbReference type="ARBA" id="ARBA00022840"/>
    </source>
</evidence>
<dbReference type="Gene3D" id="3.30.70.1620">
    <property type="match status" value="1"/>
</dbReference>
<dbReference type="InterPro" id="IPR024704">
    <property type="entry name" value="SMC"/>
</dbReference>
<evidence type="ECO:0000256" key="1">
    <source>
        <dbReference type="ARBA" id="ARBA00022490"/>
    </source>
</evidence>
<feature type="binding site" evidence="6">
    <location>
        <begin position="32"/>
        <end position="39"/>
    </location>
    <ligand>
        <name>ATP</name>
        <dbReference type="ChEBI" id="CHEBI:30616"/>
    </ligand>
</feature>
<dbReference type="HAMAP" id="MF_01894">
    <property type="entry name" value="Smc_prok"/>
    <property type="match status" value="1"/>
</dbReference>
<reference evidence="8 9" key="1">
    <citation type="submission" date="2015-09" db="EMBL/GenBank/DDBJ databases">
        <title>A metagenomics-based metabolic model of nitrate-dependent anaerobic oxidation of methane by Methanoperedens-like archaea.</title>
        <authorList>
            <person name="Arshad A."/>
            <person name="Speth D.R."/>
            <person name="De Graaf R.M."/>
            <person name="Op Den Camp H.J."/>
            <person name="Jetten M.S."/>
            <person name="Welte C.U."/>
        </authorList>
    </citation>
    <scope>NUCLEOTIDE SEQUENCE [LARGE SCALE GENOMIC DNA]</scope>
</reference>
<dbReference type="NCBIfam" id="TIGR02168">
    <property type="entry name" value="SMC_prok_B"/>
    <property type="match status" value="1"/>
</dbReference>
<feature type="coiled-coil region" evidence="6">
    <location>
        <begin position="169"/>
        <end position="284"/>
    </location>
</feature>
<dbReference type="InterPro" id="IPR036277">
    <property type="entry name" value="SMC_hinge_sf"/>
</dbReference>
<dbReference type="GO" id="GO:0005694">
    <property type="term" value="C:chromosome"/>
    <property type="evidence" value="ECO:0007669"/>
    <property type="project" value="InterPro"/>
</dbReference>
<dbReference type="SUPFAM" id="SSF75553">
    <property type="entry name" value="Smc hinge domain"/>
    <property type="match status" value="1"/>
</dbReference>
<dbReference type="InterPro" id="IPR010935">
    <property type="entry name" value="SMC_hinge"/>
</dbReference>
<evidence type="ECO:0000256" key="2">
    <source>
        <dbReference type="ARBA" id="ARBA00022741"/>
    </source>
</evidence>
<dbReference type="GO" id="GO:0030261">
    <property type="term" value="P:chromosome condensation"/>
    <property type="evidence" value="ECO:0007669"/>
    <property type="project" value="InterPro"/>
</dbReference>
<evidence type="ECO:0000256" key="6">
    <source>
        <dbReference type="HAMAP-Rule" id="MF_01894"/>
    </source>
</evidence>
<dbReference type="Gene3D" id="1.20.1060.20">
    <property type="match status" value="1"/>
</dbReference>
<dbReference type="SUPFAM" id="SSF52540">
    <property type="entry name" value="P-loop containing nucleoside triphosphate hydrolases"/>
    <property type="match status" value="1"/>
</dbReference>
<comment type="function">
    <text evidence="6">Required for chromosome condensation and partitioning.</text>
</comment>
<feature type="coiled-coil region" evidence="6">
    <location>
        <begin position="335"/>
        <end position="362"/>
    </location>
</feature>
<dbReference type="EMBL" id="LKCM01000203">
    <property type="protein sequence ID" value="KPQ42789.1"/>
    <property type="molecule type" value="Genomic_DNA"/>
</dbReference>
<feature type="coiled-coil region" evidence="6">
    <location>
        <begin position="750"/>
        <end position="943"/>
    </location>
</feature>
<comment type="subunit">
    <text evidence="6">Homodimer.</text>
</comment>
<dbReference type="PANTHER" id="PTHR43977">
    <property type="entry name" value="STRUCTURAL MAINTENANCE OF CHROMOSOMES PROTEIN 3"/>
    <property type="match status" value="1"/>
</dbReference>
<dbReference type="GO" id="GO:0016887">
    <property type="term" value="F:ATP hydrolysis activity"/>
    <property type="evidence" value="ECO:0007669"/>
    <property type="project" value="InterPro"/>
</dbReference>
<dbReference type="InterPro" id="IPR027417">
    <property type="entry name" value="P-loop_NTPase"/>
</dbReference>
<comment type="domain">
    <text evidence="6">Contains large globular domains required for ATP hydrolysis at each terminus and a third globular domain forming a flexible hinge near the middle of the molecule. These domains are separated by coiled-coil structures.</text>
</comment>
<feature type="coiled-coil region" evidence="6">
    <location>
        <begin position="391"/>
        <end position="422"/>
    </location>
</feature>
<dbReference type="Pfam" id="PF02463">
    <property type="entry name" value="SMC_N"/>
    <property type="match status" value="1"/>
</dbReference>
<dbReference type="GO" id="GO:0003677">
    <property type="term" value="F:DNA binding"/>
    <property type="evidence" value="ECO:0007669"/>
    <property type="project" value="UniProtKB-UniRule"/>
</dbReference>
<dbReference type="Gene3D" id="3.40.50.300">
    <property type="entry name" value="P-loop containing nucleotide triphosphate hydrolases"/>
    <property type="match status" value="2"/>
</dbReference>
<dbReference type="GO" id="GO:0006260">
    <property type="term" value="P:DNA replication"/>
    <property type="evidence" value="ECO:0007669"/>
    <property type="project" value="UniProtKB-UniRule"/>
</dbReference>
<dbReference type="SMART" id="SM00968">
    <property type="entry name" value="SMC_hinge"/>
    <property type="match status" value="1"/>
</dbReference>
<comment type="subcellular location">
    <subcellularLocation>
        <location evidence="6">Cytoplasm</location>
    </subcellularLocation>
</comment>
<dbReference type="InterPro" id="IPR003395">
    <property type="entry name" value="RecF/RecN/SMC_N"/>
</dbReference>
<keyword evidence="3 6" id="KW-0067">ATP-binding</keyword>
<name>A0A0P8CIV0_9EURY</name>
<organism evidence="8 9">
    <name type="scientific">Candidatus Methanoperedens nitratireducens</name>
    <dbReference type="NCBI Taxonomy" id="1392998"/>
    <lineage>
        <taxon>Archaea</taxon>
        <taxon>Methanobacteriati</taxon>
        <taxon>Methanobacteriota</taxon>
        <taxon>Stenosarchaea group</taxon>
        <taxon>Methanomicrobia</taxon>
        <taxon>Methanosarcinales</taxon>
        <taxon>ANME-2 cluster</taxon>
        <taxon>Candidatus Methanoperedentaceae</taxon>
        <taxon>Candidatus Methanoperedens</taxon>
    </lineage>
</organism>
<dbReference type="PATRIC" id="fig|1719120.3.peg.2869"/>
<gene>
    <name evidence="8" type="primary">smc1</name>
    <name evidence="6" type="synonym">smc</name>
    <name evidence="8" type="ORF">MPEBLZ_02630</name>
</gene>
<keyword evidence="1 6" id="KW-0963">Cytoplasm</keyword>
<evidence type="ECO:0000259" key="7">
    <source>
        <dbReference type="SMART" id="SM00968"/>
    </source>
</evidence>
<evidence type="ECO:0000313" key="8">
    <source>
        <dbReference type="EMBL" id="KPQ42789.1"/>
    </source>
</evidence>
<keyword evidence="2 6" id="KW-0547">Nucleotide-binding</keyword>
<dbReference type="GO" id="GO:0005737">
    <property type="term" value="C:cytoplasm"/>
    <property type="evidence" value="ECO:0007669"/>
    <property type="project" value="UniProtKB-SubCell"/>
</dbReference>
<sequence>MHIKEIELQNFKSFGKKVKIPFFDDFTTISGPNGSGKSNIVDSILFCLGLSSSRVLRAEKLTDLIFNGDTKVKRDFAQVTIRFDNTDREMPVDSDEIEITRKIRRTESGYYSYYYFNEKAVSLNDIHNYLSKAKITPECYNVVMQGDVTAIIEMTQTERRKIIDEIAGVAEFDEKKDQALNELDIVRERIERVDIILAEVDDQMSKLRQERDQALKYQSLRDEKRKYEGYILLARQKDAKKELERLGGELQDKETKKIDIIKQIEDRKKELLDIEENLSALNSLIIQKGENEQITLRKEIETIRGEISRCMSTIELAENEINDIDSRKRKAFLDVDAVQGNIKEFDARLKEETQRNETIKGEVSNKNTQLLILKSKISEVDAKFVETRDRLTVAKLGLETLKNEKNELMREEDRLLDSARRKSSESRDRELEIEDAISKMKSAGLDATNAKAGIEEISGKKRELSRDLIDLEKNRVQIKSVISDIENTLRTFHQEYAKSEARIRAAAEISYSGPVDAILSARKNKQLPGIYGTIAELGKVDKKYSVALEIAAGARLQSVVVDSDEDAARAINYLKERRLGRVTFLPLNKMEGAQKMSKTEKEGIIDYAINLVNYDTKFDPAFWYVFRDTLVSENLTTARRLMGNKRLVTLEGELLEKGGAMTGGSIKSRLSFASGEEDNIKKIAEQISEYEGRRKSAVKKLETLEEHLSGIKSESAVFDNEVTRLKMQLAEIEGRGTRLTEVIETRNRELKEIEAVRIKIKSDMDNVESQKREKDAAINTILEEISKIELLLKGSEVPELNNRATQIEEEIQRLESRIRDIEAGINAVTLERKYAQARIDETRQRLLELDTKKEEHRLKVNGLKENIKTFESDLNLKRSREKELGGELLELQDKRALVQKEHSSLKDRLLDAERLKIDIDRNLQALYSTKDALTEQIIKLDNEIAGLGIERNEEIPSSEAITQRLQALTRAMEKLEPVNMRAIDEYNEVENRQKDLKSRRDILFNEREELLIRIKKYEELKKESFMETFNGVNEQFKQVFAELSEGTGSLFLENPDEPFTGGMTIKAQPSEKTLQRLEAMSGGEKSLTALSLLFAIQQYRPAPFYAFDEIDMFLDGVNAERVARRIQKSAGNAQFIVVSLRKPMIEAAKRTIGVAMQENNISSVTGIKLN</sequence>
<comment type="caution">
    <text evidence="8">The sequence shown here is derived from an EMBL/GenBank/DDBJ whole genome shotgun (WGS) entry which is preliminary data.</text>
</comment>
<proteinExistence type="inferred from homology"/>
<dbReference type="InterPro" id="IPR011890">
    <property type="entry name" value="SMC_prok"/>
</dbReference>
<accession>A0A0P8CIV0</accession>
<dbReference type="NCBIfam" id="TIGR02169">
    <property type="entry name" value="SMC_prok_A"/>
    <property type="match status" value="1"/>
</dbReference>
<dbReference type="Pfam" id="PF06470">
    <property type="entry name" value="SMC_hinge"/>
    <property type="match status" value="1"/>
</dbReference>
<evidence type="ECO:0000313" key="9">
    <source>
        <dbReference type="Proteomes" id="UP000050360"/>
    </source>
</evidence>